<feature type="region of interest" description="Disordered" evidence="2">
    <location>
        <begin position="592"/>
        <end position="633"/>
    </location>
</feature>
<feature type="coiled-coil region" evidence="1">
    <location>
        <begin position="531"/>
        <end position="565"/>
    </location>
</feature>
<dbReference type="EMBL" id="ANIZ01002993">
    <property type="protein sequence ID" value="ETI36847.1"/>
    <property type="molecule type" value="Genomic_DNA"/>
</dbReference>
<feature type="region of interest" description="Disordered" evidence="2">
    <location>
        <begin position="230"/>
        <end position="517"/>
    </location>
</feature>
<evidence type="ECO:0000259" key="3">
    <source>
        <dbReference type="PROSITE" id="PS50812"/>
    </source>
</evidence>
<feature type="compositionally biased region" description="Polar residues" evidence="2">
    <location>
        <begin position="279"/>
        <end position="302"/>
    </location>
</feature>
<dbReference type="Proteomes" id="UP000018721">
    <property type="component" value="Unassembled WGS sequence"/>
</dbReference>
<dbReference type="Pfam" id="PF00855">
    <property type="entry name" value="PWWP"/>
    <property type="match status" value="1"/>
</dbReference>
<evidence type="ECO:0000256" key="2">
    <source>
        <dbReference type="SAM" id="MobiDB-lite"/>
    </source>
</evidence>
<sequence>MSAELAAPELHEGDWIDVVDGDGIWNVAQVLRLPTPETVEVTYDCWGDEYNEELRRDSERIAPFHTHTWAVKCWAKLDTWPWWPALLTVRAPGSAQGSQNLRLEGRLLVDFLDKVEFKERCRCWVEKSKVVAFQSDEEAKEMLTKLKTKKNKSKGGVRLKNLALSTELLAMCDALEDFPEFVEGTLPVQFNYKFTRPTAEVRKEMGEEIWMRGFADNRVNHASTHAYIPVFPDDSNSDSGNIAKAAEKTGPTTTRARDRSSHDREDSDSSPDTGKDDAPSTSIESNNVASENNGITAQNPKSTLKRTRTSDEVDEFNNTDTQNPKNSWKRTRLRNDDETSGNNDCQENETNAKGPLNSDNTDAGQAGKAKTHRKRTQEIESNTKKTQAAKVDASNSLQHKGKEKSLKPGTKEIRVSPRKYGKTPKVLRSQRRAAASLPRCTLPHARVLIKEKPRNEHKNAHRPSHSSHARHVLRAKEGVADKSLETTDQQKTSAAGKRSTSSESKADDGNTSPMKSLARLTKATVLADEKLQDMETALEDKLTELAEKSARVEALRNKCAALQTRVRSPTAAPAGSASQTQLPQKVLPLETSLARSSTSIPASETLSIRKEASRREKKANGRPSDTRVPAVARRSSQAKCSIRGLELVLDDIISKDLNHNLSAATTPAELESIKVELLKSPEVQAAIARIQHPSYATFTQDLSGVTGLSPCEASSLSGDNNRRAWEKAKSRFNKYASVTGPIERRPSPRSPSQQLGRLWDYQRESESNTERFQSQYSARPSASRSKQLRLQCERQLLDESVVSRLVPEDLWLSTTMTVHRGSVFSPVIELFVMYI</sequence>
<feature type="domain" description="PWWP" evidence="3">
    <location>
        <begin position="74"/>
        <end position="136"/>
    </location>
</feature>
<evidence type="ECO:0000313" key="4">
    <source>
        <dbReference type="EMBL" id="ETI36847.1"/>
    </source>
</evidence>
<reference evidence="4 5" key="1">
    <citation type="submission" date="2013-11" db="EMBL/GenBank/DDBJ databases">
        <title>The Genome Sequence of Phytophthora parasitica P1569.</title>
        <authorList>
            <consortium name="The Broad Institute Genomics Platform"/>
            <person name="Russ C."/>
            <person name="Tyler B."/>
            <person name="Panabieres F."/>
            <person name="Shan W."/>
            <person name="Tripathy S."/>
            <person name="Grunwald N."/>
            <person name="Machado M."/>
            <person name="Johnson C.S."/>
            <person name="Arredondo F."/>
            <person name="Hong C."/>
            <person name="Coffey M."/>
            <person name="Young S.K."/>
            <person name="Zeng Q."/>
            <person name="Gargeya S."/>
            <person name="Fitzgerald M."/>
            <person name="Abouelleil A."/>
            <person name="Alvarado L."/>
            <person name="Chapman S.B."/>
            <person name="Gainer-Dewar J."/>
            <person name="Goldberg J."/>
            <person name="Griggs A."/>
            <person name="Gujja S."/>
            <person name="Hansen M."/>
            <person name="Howarth C."/>
            <person name="Imamovic A."/>
            <person name="Ireland A."/>
            <person name="Larimer J."/>
            <person name="McCowan C."/>
            <person name="Murphy C."/>
            <person name="Pearson M."/>
            <person name="Poon T.W."/>
            <person name="Priest M."/>
            <person name="Roberts A."/>
            <person name="Saif S."/>
            <person name="Shea T."/>
            <person name="Sykes S."/>
            <person name="Wortman J."/>
            <person name="Nusbaum C."/>
            <person name="Birren B."/>
        </authorList>
    </citation>
    <scope>NUCLEOTIDE SEQUENCE [LARGE SCALE GENOMIC DNA]</scope>
    <source>
        <strain evidence="4 5">P1569</strain>
    </source>
</reference>
<accession>V9EFK2</accession>
<dbReference type="OrthoDB" id="103739at2759"/>
<feature type="compositionally biased region" description="Polar residues" evidence="2">
    <location>
        <begin position="593"/>
        <end position="606"/>
    </location>
</feature>
<evidence type="ECO:0000313" key="5">
    <source>
        <dbReference type="Proteomes" id="UP000018721"/>
    </source>
</evidence>
<proteinExistence type="predicted"/>
<dbReference type="HOGENOM" id="CLU_340249_0_0_1"/>
<feature type="region of interest" description="Disordered" evidence="2">
    <location>
        <begin position="736"/>
        <end position="757"/>
    </location>
</feature>
<dbReference type="eggNOG" id="ENOG502RRZ8">
    <property type="taxonomic scope" value="Eukaryota"/>
</dbReference>
<feature type="region of interest" description="Disordered" evidence="2">
    <location>
        <begin position="566"/>
        <end position="585"/>
    </location>
</feature>
<feature type="compositionally biased region" description="Polar residues" evidence="2">
    <location>
        <begin position="486"/>
        <end position="514"/>
    </location>
</feature>
<comment type="caution">
    <text evidence="4">The sequence shown here is derived from an EMBL/GenBank/DDBJ whole genome shotgun (WGS) entry which is preliminary data.</text>
</comment>
<organism evidence="4 5">
    <name type="scientific">Phytophthora nicotianae P1569</name>
    <dbReference type="NCBI Taxonomy" id="1317065"/>
    <lineage>
        <taxon>Eukaryota</taxon>
        <taxon>Sar</taxon>
        <taxon>Stramenopiles</taxon>
        <taxon>Oomycota</taxon>
        <taxon>Peronosporomycetes</taxon>
        <taxon>Peronosporales</taxon>
        <taxon>Peronosporaceae</taxon>
        <taxon>Phytophthora</taxon>
    </lineage>
</organism>
<name>V9EFK2_PHYNI</name>
<feature type="compositionally biased region" description="Basic and acidic residues" evidence="2">
    <location>
        <begin position="474"/>
        <end position="485"/>
    </location>
</feature>
<feature type="compositionally biased region" description="Basic and acidic residues" evidence="2">
    <location>
        <begin position="448"/>
        <end position="458"/>
    </location>
</feature>
<feature type="compositionally biased region" description="Polar residues" evidence="2">
    <location>
        <begin position="340"/>
        <end position="363"/>
    </location>
</feature>
<feature type="compositionally biased region" description="Basic residues" evidence="2">
    <location>
        <begin position="459"/>
        <end position="473"/>
    </location>
</feature>
<dbReference type="AlphaFoldDB" id="V9EFK2"/>
<feature type="compositionally biased region" description="Basic and acidic residues" evidence="2">
    <location>
        <begin position="255"/>
        <end position="278"/>
    </location>
</feature>
<dbReference type="CDD" id="cd05162">
    <property type="entry name" value="PWWP"/>
    <property type="match status" value="1"/>
</dbReference>
<dbReference type="SUPFAM" id="SSF63748">
    <property type="entry name" value="Tudor/PWWP/MBT"/>
    <property type="match status" value="1"/>
</dbReference>
<keyword evidence="1" id="KW-0175">Coiled coil</keyword>
<keyword evidence="5" id="KW-1185">Reference proteome</keyword>
<dbReference type="CDD" id="cd20104">
    <property type="entry name" value="MBT_PHF20L1-like"/>
    <property type="match status" value="1"/>
</dbReference>
<protein>
    <recommendedName>
        <fullName evidence="3">PWWP domain-containing protein</fullName>
    </recommendedName>
</protein>
<evidence type="ECO:0000256" key="1">
    <source>
        <dbReference type="SAM" id="Coils"/>
    </source>
</evidence>
<dbReference type="Gene3D" id="2.30.30.140">
    <property type="match status" value="2"/>
</dbReference>
<dbReference type="InterPro" id="IPR000313">
    <property type="entry name" value="PWWP_dom"/>
</dbReference>
<dbReference type="PROSITE" id="PS50812">
    <property type="entry name" value="PWWP"/>
    <property type="match status" value="1"/>
</dbReference>
<gene>
    <name evidence="4" type="ORF">F443_17105</name>
</gene>
<feature type="compositionally biased region" description="Basic and acidic residues" evidence="2">
    <location>
        <begin position="403"/>
        <end position="415"/>
    </location>
</feature>